<dbReference type="EMBL" id="JAEHFY010000018">
    <property type="protein sequence ID" value="MBK0383878.1"/>
    <property type="molecule type" value="Genomic_DNA"/>
</dbReference>
<comment type="caution">
    <text evidence="1">The sequence shown here is derived from an EMBL/GenBank/DDBJ whole genome shotgun (WGS) entry which is preliminary data.</text>
</comment>
<reference evidence="1 2" key="1">
    <citation type="submission" date="2020-12" db="EMBL/GenBank/DDBJ databases">
        <title>Bacterial novel species Pedobacter sp. SD-b isolated from soil.</title>
        <authorList>
            <person name="Jung H.-Y."/>
        </authorList>
    </citation>
    <scope>NUCLEOTIDE SEQUENCE [LARGE SCALE GENOMIC DNA]</scope>
    <source>
        <strain evidence="1 2">SD-b</strain>
    </source>
</reference>
<dbReference type="InterPro" id="IPR009078">
    <property type="entry name" value="Ferritin-like_SF"/>
</dbReference>
<dbReference type="Proteomes" id="UP000660024">
    <property type="component" value="Unassembled WGS sequence"/>
</dbReference>
<dbReference type="RefSeq" id="WP_200587085.1">
    <property type="nucleotide sequence ID" value="NZ_JAEHFY010000018.1"/>
</dbReference>
<sequence>MKLQETLSNIVNDDILHAKWLNTLSFMENAGARKISASEDKEKVTLIILKHAAEEHRHAFYLKKQISKIGDGFCDDYQNQYLLAPKASKYYLNNLDVQVCKYLKKELQLKGAELRFAAYLLVTYAIEVRADELYPIYQDVLTAADSKVMVKSIILEEEGHLEEMLHQLRSFSPKWETYANHAVKIETELFDNWVHSLENEVSLQTEPTN</sequence>
<evidence type="ECO:0000313" key="2">
    <source>
        <dbReference type="Proteomes" id="UP000660024"/>
    </source>
</evidence>
<keyword evidence="2" id="KW-1185">Reference proteome</keyword>
<protein>
    <recommendedName>
        <fullName evidence="3">Rubrerythrin</fullName>
    </recommendedName>
</protein>
<evidence type="ECO:0000313" key="1">
    <source>
        <dbReference type="EMBL" id="MBK0383878.1"/>
    </source>
</evidence>
<proteinExistence type="predicted"/>
<name>A0ABS1BLW9_9SPHI</name>
<organism evidence="1 2">
    <name type="scientific">Pedobacter segetis</name>
    <dbReference type="NCBI Taxonomy" id="2793069"/>
    <lineage>
        <taxon>Bacteria</taxon>
        <taxon>Pseudomonadati</taxon>
        <taxon>Bacteroidota</taxon>
        <taxon>Sphingobacteriia</taxon>
        <taxon>Sphingobacteriales</taxon>
        <taxon>Sphingobacteriaceae</taxon>
        <taxon>Pedobacter</taxon>
    </lineage>
</organism>
<evidence type="ECO:0008006" key="3">
    <source>
        <dbReference type="Google" id="ProtNLM"/>
    </source>
</evidence>
<dbReference type="SUPFAM" id="SSF47240">
    <property type="entry name" value="Ferritin-like"/>
    <property type="match status" value="1"/>
</dbReference>
<accession>A0ABS1BLW9</accession>
<gene>
    <name evidence="1" type="ORF">I5M32_12995</name>
</gene>